<gene>
    <name evidence="2" type="ORF">C8F04DRAFT_1266710</name>
</gene>
<keyword evidence="1" id="KW-0812">Transmembrane</keyword>
<dbReference type="AlphaFoldDB" id="A0AAD6SIQ4"/>
<sequence length="149" mass="17200">MPLNLRILRASCEPAPFSFLLLVVVFIHPLAVLPFDLGLRFLKLQSGGSVRVELRSRRARAGNTNFQPAREVHAHKGLEDVEGVDDEVPNLREWELERRQREEEEKRERELLYLCRRSRELGGPPRVPIHTLTPTEEVFGGQKMSLEPR</sequence>
<evidence type="ECO:0000313" key="3">
    <source>
        <dbReference type="Proteomes" id="UP001218188"/>
    </source>
</evidence>
<keyword evidence="1" id="KW-0472">Membrane</keyword>
<feature type="transmembrane region" description="Helical" evidence="1">
    <location>
        <begin position="15"/>
        <end position="35"/>
    </location>
</feature>
<keyword evidence="3" id="KW-1185">Reference proteome</keyword>
<dbReference type="EMBL" id="JARJCM010000120">
    <property type="protein sequence ID" value="KAJ7027753.1"/>
    <property type="molecule type" value="Genomic_DNA"/>
</dbReference>
<comment type="caution">
    <text evidence="2">The sequence shown here is derived from an EMBL/GenBank/DDBJ whole genome shotgun (WGS) entry which is preliminary data.</text>
</comment>
<organism evidence="2 3">
    <name type="scientific">Mycena alexandri</name>
    <dbReference type="NCBI Taxonomy" id="1745969"/>
    <lineage>
        <taxon>Eukaryota</taxon>
        <taxon>Fungi</taxon>
        <taxon>Dikarya</taxon>
        <taxon>Basidiomycota</taxon>
        <taxon>Agaricomycotina</taxon>
        <taxon>Agaricomycetes</taxon>
        <taxon>Agaricomycetidae</taxon>
        <taxon>Agaricales</taxon>
        <taxon>Marasmiineae</taxon>
        <taxon>Mycenaceae</taxon>
        <taxon>Mycena</taxon>
    </lineage>
</organism>
<name>A0AAD6SIQ4_9AGAR</name>
<reference evidence="2" key="1">
    <citation type="submission" date="2023-03" db="EMBL/GenBank/DDBJ databases">
        <title>Massive genome expansion in bonnet fungi (Mycena s.s.) driven by repeated elements and novel gene families across ecological guilds.</title>
        <authorList>
            <consortium name="Lawrence Berkeley National Laboratory"/>
            <person name="Harder C.B."/>
            <person name="Miyauchi S."/>
            <person name="Viragh M."/>
            <person name="Kuo A."/>
            <person name="Thoen E."/>
            <person name="Andreopoulos B."/>
            <person name="Lu D."/>
            <person name="Skrede I."/>
            <person name="Drula E."/>
            <person name="Henrissat B."/>
            <person name="Morin E."/>
            <person name="Kohler A."/>
            <person name="Barry K."/>
            <person name="LaButti K."/>
            <person name="Morin E."/>
            <person name="Salamov A."/>
            <person name="Lipzen A."/>
            <person name="Mereny Z."/>
            <person name="Hegedus B."/>
            <person name="Baldrian P."/>
            <person name="Stursova M."/>
            <person name="Weitz H."/>
            <person name="Taylor A."/>
            <person name="Grigoriev I.V."/>
            <person name="Nagy L.G."/>
            <person name="Martin F."/>
            <person name="Kauserud H."/>
        </authorList>
    </citation>
    <scope>NUCLEOTIDE SEQUENCE</scope>
    <source>
        <strain evidence="2">CBHHK200</strain>
    </source>
</reference>
<evidence type="ECO:0000256" key="1">
    <source>
        <dbReference type="SAM" id="Phobius"/>
    </source>
</evidence>
<proteinExistence type="predicted"/>
<dbReference type="Proteomes" id="UP001218188">
    <property type="component" value="Unassembled WGS sequence"/>
</dbReference>
<keyword evidence="1" id="KW-1133">Transmembrane helix</keyword>
<evidence type="ECO:0000313" key="2">
    <source>
        <dbReference type="EMBL" id="KAJ7027753.1"/>
    </source>
</evidence>
<accession>A0AAD6SIQ4</accession>
<protein>
    <submittedName>
        <fullName evidence="2">Uncharacterized protein</fullName>
    </submittedName>
</protein>